<evidence type="ECO:0000259" key="3">
    <source>
        <dbReference type="Pfam" id="PF05193"/>
    </source>
</evidence>
<keyword evidence="5" id="KW-1185">Reference proteome</keyword>
<reference evidence="5" key="1">
    <citation type="journal article" date="2019" name="Int. J. Syst. Evol. Microbiol.">
        <title>The Global Catalogue of Microorganisms (GCM) 10K type strain sequencing project: providing services to taxonomists for standard genome sequencing and annotation.</title>
        <authorList>
            <consortium name="The Broad Institute Genomics Platform"/>
            <consortium name="The Broad Institute Genome Sequencing Center for Infectious Disease"/>
            <person name="Wu L."/>
            <person name="Ma J."/>
        </authorList>
    </citation>
    <scope>NUCLEOTIDE SEQUENCE [LARGE SCALE GENOMIC DNA]</scope>
    <source>
        <strain evidence="5">NBRC 110044</strain>
    </source>
</reference>
<dbReference type="Pfam" id="PF05193">
    <property type="entry name" value="Peptidase_M16_C"/>
    <property type="match status" value="1"/>
</dbReference>
<comment type="caution">
    <text evidence="4">The sequence shown here is derived from an EMBL/GenBank/DDBJ whole genome shotgun (WGS) entry which is preliminary data.</text>
</comment>
<dbReference type="RefSeq" id="WP_284196319.1">
    <property type="nucleotide sequence ID" value="NZ_BSOG01000002.1"/>
</dbReference>
<evidence type="ECO:0000256" key="1">
    <source>
        <dbReference type="SAM" id="SignalP"/>
    </source>
</evidence>
<organism evidence="4 5">
    <name type="scientific">Chitinimonas prasina</name>
    <dbReference type="NCBI Taxonomy" id="1434937"/>
    <lineage>
        <taxon>Bacteria</taxon>
        <taxon>Pseudomonadati</taxon>
        <taxon>Pseudomonadota</taxon>
        <taxon>Betaproteobacteria</taxon>
        <taxon>Neisseriales</taxon>
        <taxon>Chitinibacteraceae</taxon>
        <taxon>Chitinimonas</taxon>
    </lineage>
</organism>
<evidence type="ECO:0000313" key="5">
    <source>
        <dbReference type="Proteomes" id="UP001156706"/>
    </source>
</evidence>
<dbReference type="Pfam" id="PF00675">
    <property type="entry name" value="Peptidase_M16"/>
    <property type="match status" value="1"/>
</dbReference>
<evidence type="ECO:0000313" key="4">
    <source>
        <dbReference type="EMBL" id="GLR13210.1"/>
    </source>
</evidence>
<dbReference type="InterPro" id="IPR007863">
    <property type="entry name" value="Peptidase_M16_C"/>
</dbReference>
<evidence type="ECO:0000259" key="2">
    <source>
        <dbReference type="Pfam" id="PF00675"/>
    </source>
</evidence>
<proteinExistence type="predicted"/>
<dbReference type="InterPro" id="IPR011249">
    <property type="entry name" value="Metalloenz_LuxS/M16"/>
</dbReference>
<feature type="domain" description="Peptidase M16 N-terminal" evidence="2">
    <location>
        <begin position="47"/>
        <end position="184"/>
    </location>
</feature>
<gene>
    <name evidence="4" type="ORF">GCM10007907_20000</name>
</gene>
<dbReference type="EMBL" id="BSOG01000002">
    <property type="protein sequence ID" value="GLR13210.1"/>
    <property type="molecule type" value="Genomic_DNA"/>
</dbReference>
<dbReference type="InterPro" id="IPR011765">
    <property type="entry name" value="Pept_M16_N"/>
</dbReference>
<feature type="domain" description="Peptidase M16 C-terminal" evidence="3">
    <location>
        <begin position="191"/>
        <end position="367"/>
    </location>
</feature>
<sequence length="465" mass="50059">MMLKKTFLAGLIALAGSALASEFRLPAYATAKLPNGLNVYLMERHDVPLVAVRVISRAGGALDGTQAGLANLTADGVLLGSKKYSKQALDDAFDFRGADIGGGSGVEFSMVAASFARDDVATLLPMLADIVQKPSFPEHEFGKLRARTMDELKQAKESPRNVIRSYYAKLLYGEGVYGNPIEGTGSSLAKLKRSDLAAFHRRYYRPDTSAVVVVGDFKTAEMRGQIEQLFGGWRAEGAAPAVLPASPIQAGKARVLLVNKEDARETTFLFGGAGISRGDPDYVPLQVINTVLGGRFTSWLNDELRVNSGLTYGAGSGFTTYGQNGTFAVSSFTALPKTEAALALATETYQRLWTRGIDAETLESAKAYVKGQFPPRYETGAQLAGLLGEMFIYGFGDEQVNQFSQKVDSLTPEQARVLIDKHFPKDKLQMVLVGKAEAIRPIAAKYGEVLEVDIKADGFAAKAAR</sequence>
<dbReference type="PANTHER" id="PTHR11851:SF224">
    <property type="entry name" value="PROCESSING PROTEASE"/>
    <property type="match status" value="1"/>
</dbReference>
<feature type="signal peptide" evidence="1">
    <location>
        <begin position="1"/>
        <end position="20"/>
    </location>
</feature>
<keyword evidence="1" id="KW-0732">Signal</keyword>
<dbReference type="Proteomes" id="UP001156706">
    <property type="component" value="Unassembled WGS sequence"/>
</dbReference>
<dbReference type="SUPFAM" id="SSF63411">
    <property type="entry name" value="LuxS/MPP-like metallohydrolase"/>
    <property type="match status" value="2"/>
</dbReference>
<dbReference type="InterPro" id="IPR050361">
    <property type="entry name" value="MPP/UQCRC_Complex"/>
</dbReference>
<dbReference type="PANTHER" id="PTHR11851">
    <property type="entry name" value="METALLOPROTEASE"/>
    <property type="match status" value="1"/>
</dbReference>
<feature type="chain" id="PRO_5047087355" evidence="1">
    <location>
        <begin position="21"/>
        <end position="465"/>
    </location>
</feature>
<accession>A0ABQ5YIN1</accession>
<protein>
    <submittedName>
        <fullName evidence="4">Peptidase M16</fullName>
    </submittedName>
</protein>
<name>A0ABQ5YIN1_9NEIS</name>
<dbReference type="Gene3D" id="3.30.830.10">
    <property type="entry name" value="Metalloenzyme, LuxS/M16 peptidase-like"/>
    <property type="match status" value="2"/>
</dbReference>